<dbReference type="InParanoid" id="A0A165JM21"/>
<gene>
    <name evidence="2" type="ORF">CALCODRAFT_306705</name>
</gene>
<proteinExistence type="predicted"/>
<organism evidence="2 3">
    <name type="scientific">Calocera cornea HHB12733</name>
    <dbReference type="NCBI Taxonomy" id="1353952"/>
    <lineage>
        <taxon>Eukaryota</taxon>
        <taxon>Fungi</taxon>
        <taxon>Dikarya</taxon>
        <taxon>Basidiomycota</taxon>
        <taxon>Agaricomycotina</taxon>
        <taxon>Dacrymycetes</taxon>
        <taxon>Dacrymycetales</taxon>
        <taxon>Dacrymycetaceae</taxon>
        <taxon>Calocera</taxon>
    </lineage>
</organism>
<dbReference type="Proteomes" id="UP000076842">
    <property type="component" value="Unassembled WGS sequence"/>
</dbReference>
<keyword evidence="3" id="KW-1185">Reference proteome</keyword>
<evidence type="ECO:0000256" key="1">
    <source>
        <dbReference type="SAM" id="MobiDB-lite"/>
    </source>
</evidence>
<accession>A0A165JM21</accession>
<sequence>MFPAPRRSLCPALGAATLGTTSISQRQFATYNSITVYVRPTYYSSSSTPPYPSPSGATAACSCSGPPHPTIDPSAPAMIARRGWGVCQALGLTQLMPCPPDGRFPGAGSSGESTPDSRPSHRPVPCWTVRG</sequence>
<evidence type="ECO:0000313" key="3">
    <source>
        <dbReference type="Proteomes" id="UP000076842"/>
    </source>
</evidence>
<reference evidence="2 3" key="1">
    <citation type="journal article" date="2016" name="Mol. Biol. Evol.">
        <title>Comparative Genomics of Early-Diverging Mushroom-Forming Fungi Provides Insights into the Origins of Lignocellulose Decay Capabilities.</title>
        <authorList>
            <person name="Nagy L.G."/>
            <person name="Riley R."/>
            <person name="Tritt A."/>
            <person name="Adam C."/>
            <person name="Daum C."/>
            <person name="Floudas D."/>
            <person name="Sun H."/>
            <person name="Yadav J.S."/>
            <person name="Pangilinan J."/>
            <person name="Larsson K.H."/>
            <person name="Matsuura K."/>
            <person name="Barry K."/>
            <person name="Labutti K."/>
            <person name="Kuo R."/>
            <person name="Ohm R.A."/>
            <person name="Bhattacharya S.S."/>
            <person name="Shirouzu T."/>
            <person name="Yoshinaga Y."/>
            <person name="Martin F.M."/>
            <person name="Grigoriev I.V."/>
            <person name="Hibbett D.S."/>
        </authorList>
    </citation>
    <scope>NUCLEOTIDE SEQUENCE [LARGE SCALE GENOMIC DNA]</scope>
    <source>
        <strain evidence="2 3">HHB12733</strain>
    </source>
</reference>
<protein>
    <submittedName>
        <fullName evidence="2">Uncharacterized protein</fullName>
    </submittedName>
</protein>
<dbReference type="AlphaFoldDB" id="A0A165JM21"/>
<feature type="region of interest" description="Disordered" evidence="1">
    <location>
        <begin position="98"/>
        <end position="131"/>
    </location>
</feature>
<dbReference type="EMBL" id="KV423919">
    <property type="protein sequence ID" value="KZT62017.1"/>
    <property type="molecule type" value="Genomic_DNA"/>
</dbReference>
<name>A0A165JM21_9BASI</name>
<evidence type="ECO:0000313" key="2">
    <source>
        <dbReference type="EMBL" id="KZT62017.1"/>
    </source>
</evidence>